<dbReference type="Pfam" id="PF14470">
    <property type="entry name" value="bPH_3"/>
    <property type="match status" value="1"/>
</dbReference>
<reference evidence="4 5" key="1">
    <citation type="submission" date="2020-07" db="EMBL/GenBank/DDBJ databases">
        <title>Halosimplex pelagicum sp. nov. and Halosimplex rubrum sp. nov., isolated from salted brown alga Laminaria, and emended description of the genus Halosimplex.</title>
        <authorList>
            <person name="Cui H."/>
        </authorList>
    </citation>
    <scope>NUCLEOTIDE SEQUENCE [LARGE SCALE GENOMIC DNA]</scope>
    <source>
        <strain evidence="4 5">R27</strain>
    </source>
</reference>
<sequence>MANSSEDTTLVENADHESVTIQRLTEIKPGLTTRYLHSKSLVEYLRPDEQPHFIFAARNKTVELEGPGAPSKPVQKGTGMVMHMVTDQRWLTVAANQDGDQSMDVPIESINGVTVETGGFGTHEVSFTTEEFGVVVPIGNMYDDEEIDAVHSWLVQHSSADGTGLKRLWGNDISSENEPQRAEGFDELADPEKHMNADPQGGWVTPERIQKMGDTLDEDENVHYMFKGGTIDVEGSTSGESLWGNDRDRKSSLKGIFTAITDKRVVINIPQFLGDDERHIPYSSIVSCDLDTGLVAKRVSLQTKGPTYHIQAQGVGKDELRTALRFVRDMAEEADKTVVQTESSEPDPTEQLKNITDLHESGVLSDEEFEEKKRELLDRI</sequence>
<feature type="domain" description="SHOCT" evidence="2">
    <location>
        <begin position="351"/>
        <end position="377"/>
    </location>
</feature>
<dbReference type="RefSeq" id="WP_179910301.1">
    <property type="nucleotide sequence ID" value="NZ_CP058910.1"/>
</dbReference>
<evidence type="ECO:0000259" key="2">
    <source>
        <dbReference type="Pfam" id="PF09851"/>
    </source>
</evidence>
<dbReference type="EMBL" id="CP058910">
    <property type="protein sequence ID" value="QLH76360.1"/>
    <property type="molecule type" value="Genomic_DNA"/>
</dbReference>
<dbReference type="OrthoDB" id="233366at2157"/>
<dbReference type="GeneID" id="56076827"/>
<organism evidence="4 5">
    <name type="scientific">Halosimplex rubrum</name>
    <dbReference type="NCBI Taxonomy" id="869889"/>
    <lineage>
        <taxon>Archaea</taxon>
        <taxon>Methanobacteriati</taxon>
        <taxon>Methanobacteriota</taxon>
        <taxon>Stenosarchaea group</taxon>
        <taxon>Halobacteria</taxon>
        <taxon>Halobacteriales</taxon>
        <taxon>Haloarculaceae</taxon>
        <taxon>Halosimplex</taxon>
    </lineage>
</organism>
<accession>A0A7D5P7G9</accession>
<dbReference type="Pfam" id="PF09851">
    <property type="entry name" value="SHOCT"/>
    <property type="match status" value="1"/>
</dbReference>
<dbReference type="KEGG" id="hrr:HZS55_03150"/>
<dbReference type="InterPro" id="IPR018649">
    <property type="entry name" value="SHOCT"/>
</dbReference>
<feature type="domain" description="YokE-like PH" evidence="3">
    <location>
        <begin position="216"/>
        <end position="328"/>
    </location>
</feature>
<evidence type="ECO:0000313" key="4">
    <source>
        <dbReference type="EMBL" id="QLH76360.1"/>
    </source>
</evidence>
<dbReference type="Proteomes" id="UP000509667">
    <property type="component" value="Chromosome"/>
</dbReference>
<protein>
    <submittedName>
        <fullName evidence="4">PH domain-containing protein</fullName>
    </submittedName>
</protein>
<evidence type="ECO:0000256" key="1">
    <source>
        <dbReference type="SAM" id="MobiDB-lite"/>
    </source>
</evidence>
<proteinExistence type="predicted"/>
<gene>
    <name evidence="4" type="ORF">HZS55_03150</name>
</gene>
<feature type="region of interest" description="Disordered" evidence="1">
    <location>
        <begin position="336"/>
        <end position="367"/>
    </location>
</feature>
<name>A0A7D5P7G9_9EURY</name>
<keyword evidence="5" id="KW-1185">Reference proteome</keyword>
<evidence type="ECO:0000313" key="5">
    <source>
        <dbReference type="Proteomes" id="UP000509667"/>
    </source>
</evidence>
<dbReference type="InterPro" id="IPR039519">
    <property type="entry name" value="YokE-like_PH"/>
</dbReference>
<evidence type="ECO:0000259" key="3">
    <source>
        <dbReference type="Pfam" id="PF14470"/>
    </source>
</evidence>
<dbReference type="AlphaFoldDB" id="A0A7D5P7G9"/>